<organism evidence="2 3">
    <name type="scientific">Mya arenaria</name>
    <name type="common">Soft-shell clam</name>
    <dbReference type="NCBI Taxonomy" id="6604"/>
    <lineage>
        <taxon>Eukaryota</taxon>
        <taxon>Metazoa</taxon>
        <taxon>Spiralia</taxon>
        <taxon>Lophotrochozoa</taxon>
        <taxon>Mollusca</taxon>
        <taxon>Bivalvia</taxon>
        <taxon>Autobranchia</taxon>
        <taxon>Heteroconchia</taxon>
        <taxon>Euheterodonta</taxon>
        <taxon>Imparidentia</taxon>
        <taxon>Neoheterodontei</taxon>
        <taxon>Myida</taxon>
        <taxon>Myoidea</taxon>
        <taxon>Myidae</taxon>
        <taxon>Mya</taxon>
    </lineage>
</organism>
<name>A0ABY7DCW7_MYAAR</name>
<reference evidence="2" key="1">
    <citation type="submission" date="2022-11" db="EMBL/GenBank/DDBJ databases">
        <title>Centuries of genome instability and evolution in soft-shell clam transmissible cancer (bioRxiv).</title>
        <authorList>
            <person name="Hart S.F.M."/>
            <person name="Yonemitsu M.A."/>
            <person name="Giersch R.M."/>
            <person name="Beal B.F."/>
            <person name="Arriagada G."/>
            <person name="Davis B.W."/>
            <person name="Ostrander E.A."/>
            <person name="Goff S.P."/>
            <person name="Metzger M.J."/>
        </authorList>
    </citation>
    <scope>NUCLEOTIDE SEQUENCE</scope>
    <source>
        <strain evidence="2">MELC-2E11</strain>
        <tissue evidence="2">Siphon/mantle</tissue>
    </source>
</reference>
<dbReference type="PANTHER" id="PTHR13192:SF3">
    <property type="entry name" value="COBALAMIN TRAFFICKING PROTEIN CBLD"/>
    <property type="match status" value="1"/>
</dbReference>
<sequence length="286" mass="32507">MASRILYHRATGTSRMYLPNLNAAVQHFRAFSWHRDGESTDMYYKVIGDNDTDSFTVWPDKKLGPFGPKDRRFPFPGNVGLTLKDQEPLKFQPVSGSINPEAIFDHIPAERHSKVLQHANEEMEALEELMHDEEGKTLPSPDDLLECVAHDCPTIMRKDFADLFPNMNIMMGHFTIITISQKTKSDMSGWSEEVEDERETLLQSFVQGATDICEALQSAGYWADFVDPSCGKPTDERYRKLGFEIDDLGCCKVIRHHVWGTHSYIGCLFTNAPASHPILQLMKKHS</sequence>
<dbReference type="PANTHER" id="PTHR13192">
    <property type="entry name" value="MY011 PROTEIN"/>
    <property type="match status" value="1"/>
</dbReference>
<keyword evidence="1" id="KW-0175">Coiled coil</keyword>
<protein>
    <submittedName>
        <fullName evidence="2">MMAD-like protein</fullName>
    </submittedName>
</protein>
<feature type="coiled-coil region" evidence="1">
    <location>
        <begin position="109"/>
        <end position="136"/>
    </location>
</feature>
<evidence type="ECO:0000313" key="3">
    <source>
        <dbReference type="Proteomes" id="UP001164746"/>
    </source>
</evidence>
<evidence type="ECO:0000313" key="2">
    <source>
        <dbReference type="EMBL" id="WAQ94180.1"/>
    </source>
</evidence>
<dbReference type="EMBL" id="CP111012">
    <property type="protein sequence ID" value="WAQ94180.1"/>
    <property type="molecule type" value="Genomic_DNA"/>
</dbReference>
<dbReference type="InterPro" id="IPR019362">
    <property type="entry name" value="MMADHC"/>
</dbReference>
<keyword evidence="3" id="KW-1185">Reference proteome</keyword>
<dbReference type="Proteomes" id="UP001164746">
    <property type="component" value="Chromosome 1"/>
</dbReference>
<proteinExistence type="predicted"/>
<dbReference type="Pfam" id="PF10229">
    <property type="entry name" value="MMADHC"/>
    <property type="match status" value="1"/>
</dbReference>
<accession>A0ABY7DCW7</accession>
<gene>
    <name evidence="2" type="ORF">MAR_006651</name>
</gene>
<evidence type="ECO:0000256" key="1">
    <source>
        <dbReference type="SAM" id="Coils"/>
    </source>
</evidence>